<evidence type="ECO:0000256" key="1">
    <source>
        <dbReference type="SAM" id="MobiDB-lite"/>
    </source>
</evidence>
<feature type="region of interest" description="Disordered" evidence="1">
    <location>
        <begin position="909"/>
        <end position="954"/>
    </location>
</feature>
<dbReference type="GO" id="GO:0005815">
    <property type="term" value="C:microtubule organizing center"/>
    <property type="evidence" value="ECO:0007669"/>
    <property type="project" value="TreeGrafter"/>
</dbReference>
<dbReference type="SUPFAM" id="SSF48371">
    <property type="entry name" value="ARM repeat"/>
    <property type="match status" value="1"/>
</dbReference>
<feature type="compositionally biased region" description="Polar residues" evidence="1">
    <location>
        <begin position="397"/>
        <end position="409"/>
    </location>
</feature>
<dbReference type="EMBL" id="JAIWYP010000015">
    <property type="protein sequence ID" value="KAH3705147.1"/>
    <property type="molecule type" value="Genomic_DNA"/>
</dbReference>
<keyword evidence="4" id="KW-1185">Reference proteome</keyword>
<dbReference type="GO" id="GO:0008017">
    <property type="term" value="F:microtubule binding"/>
    <property type="evidence" value="ECO:0007669"/>
    <property type="project" value="TreeGrafter"/>
</dbReference>
<dbReference type="Gene3D" id="1.25.10.10">
    <property type="entry name" value="Leucine-rich Repeat Variant"/>
    <property type="match status" value="3"/>
</dbReference>
<feature type="compositionally biased region" description="Polar residues" evidence="1">
    <location>
        <begin position="918"/>
        <end position="930"/>
    </location>
</feature>
<dbReference type="InterPro" id="IPR016024">
    <property type="entry name" value="ARM-type_fold"/>
</dbReference>
<feature type="compositionally biased region" description="Low complexity" evidence="1">
    <location>
        <begin position="535"/>
        <end position="551"/>
    </location>
</feature>
<organism evidence="3 4">
    <name type="scientific">Dreissena polymorpha</name>
    <name type="common">Zebra mussel</name>
    <name type="synonym">Mytilus polymorpha</name>
    <dbReference type="NCBI Taxonomy" id="45954"/>
    <lineage>
        <taxon>Eukaryota</taxon>
        <taxon>Metazoa</taxon>
        <taxon>Spiralia</taxon>
        <taxon>Lophotrochozoa</taxon>
        <taxon>Mollusca</taxon>
        <taxon>Bivalvia</taxon>
        <taxon>Autobranchia</taxon>
        <taxon>Heteroconchia</taxon>
        <taxon>Euheterodonta</taxon>
        <taxon>Imparidentia</taxon>
        <taxon>Neoheterodontei</taxon>
        <taxon>Myida</taxon>
        <taxon>Dreissenoidea</taxon>
        <taxon>Dreissenidae</taxon>
        <taxon>Dreissena</taxon>
    </lineage>
</organism>
<dbReference type="GO" id="GO:0072686">
    <property type="term" value="C:mitotic spindle"/>
    <property type="evidence" value="ECO:0007669"/>
    <property type="project" value="TreeGrafter"/>
</dbReference>
<feature type="compositionally biased region" description="Low complexity" evidence="1">
    <location>
        <begin position="92"/>
        <end position="104"/>
    </location>
</feature>
<dbReference type="SMART" id="SM01349">
    <property type="entry name" value="TOG"/>
    <property type="match status" value="3"/>
</dbReference>
<feature type="domain" description="TOG" evidence="2">
    <location>
        <begin position="146"/>
        <end position="379"/>
    </location>
</feature>
<dbReference type="GO" id="GO:0000776">
    <property type="term" value="C:kinetochore"/>
    <property type="evidence" value="ECO:0007669"/>
    <property type="project" value="TreeGrafter"/>
</dbReference>
<feature type="domain" description="TOG" evidence="2">
    <location>
        <begin position="674"/>
        <end position="910"/>
    </location>
</feature>
<name>A0A9D3YQZ5_DREPO</name>
<dbReference type="InterPro" id="IPR024395">
    <property type="entry name" value="CLASP_N_dom"/>
</dbReference>
<dbReference type="GO" id="GO:0045180">
    <property type="term" value="C:basal cortex"/>
    <property type="evidence" value="ECO:0007669"/>
    <property type="project" value="TreeGrafter"/>
</dbReference>
<dbReference type="GO" id="GO:0090307">
    <property type="term" value="P:mitotic spindle assembly"/>
    <property type="evidence" value="ECO:0007669"/>
    <property type="project" value="TreeGrafter"/>
</dbReference>
<dbReference type="InterPro" id="IPR034085">
    <property type="entry name" value="TOG"/>
</dbReference>
<feature type="compositionally biased region" description="Polar residues" evidence="1">
    <location>
        <begin position="513"/>
        <end position="534"/>
    </location>
</feature>
<dbReference type="PANTHER" id="PTHR21567">
    <property type="entry name" value="CLASP"/>
    <property type="match status" value="1"/>
</dbReference>
<feature type="region of interest" description="Disordered" evidence="1">
    <location>
        <begin position="72"/>
        <end position="104"/>
    </location>
</feature>
<dbReference type="Pfam" id="PF12348">
    <property type="entry name" value="CLASP_N"/>
    <property type="match status" value="1"/>
</dbReference>
<dbReference type="GO" id="GO:0005881">
    <property type="term" value="C:cytoplasmic microtubule"/>
    <property type="evidence" value="ECO:0007669"/>
    <property type="project" value="TreeGrafter"/>
</dbReference>
<dbReference type="PANTHER" id="PTHR21567:SF9">
    <property type="entry name" value="CLIP-ASSOCIATING PROTEIN"/>
    <property type="match status" value="1"/>
</dbReference>
<gene>
    <name evidence="3" type="ORF">DPMN_080212</name>
</gene>
<reference evidence="3" key="1">
    <citation type="journal article" date="2019" name="bioRxiv">
        <title>The Genome of the Zebra Mussel, Dreissena polymorpha: A Resource for Invasive Species Research.</title>
        <authorList>
            <person name="McCartney M.A."/>
            <person name="Auch B."/>
            <person name="Kono T."/>
            <person name="Mallez S."/>
            <person name="Zhang Y."/>
            <person name="Obille A."/>
            <person name="Becker A."/>
            <person name="Abrahante J.E."/>
            <person name="Garbe J."/>
            <person name="Badalamenti J.P."/>
            <person name="Herman A."/>
            <person name="Mangelson H."/>
            <person name="Liachko I."/>
            <person name="Sullivan S."/>
            <person name="Sone E.D."/>
            <person name="Koren S."/>
            <person name="Silverstein K.A.T."/>
            <person name="Beckman K.B."/>
            <person name="Gohl D.M."/>
        </authorList>
    </citation>
    <scope>NUCLEOTIDE SEQUENCE</scope>
    <source>
        <strain evidence="3">Duluth1</strain>
        <tissue evidence="3">Whole animal</tissue>
    </source>
</reference>
<sequence>MDSDDDDVFLSNEIQTQLDQDLWSSPLMNYCSPFDDYKDLYAQVYAPSSGSHRQSSQLHVAFDVGPGRVERAEDEMDFARPSSTKVLKSKRAPSSASSVTSTGSLGRNSGVALTKSASTTGSTAGAVDEDFFVRSFEDVNKVQIFSARDMTDQLNKCRDQLADTNVAWEKRVEALKTVRGVVIAGGAEYDDFYPFLRVLEPCFMNCIKDLRSQVVREACISVAYYAQRLANKFDHSAETLLPVLINLIPNSAKVMSTSGLTCIRFILQHTFASRLIPIITTNQTSKASIIRRVCFEFMNQVLHTWPTHILEKHIAILQEAIKKGISDADSEARSFARKSFWGFAEHFKDQADALLNHLDPAKQKALQGELSNSSSSNSINSGGEKAPMTAGRVRVRSASQDRGYESSTLGRVGSKSSHQRFRSVHSDTGGDLDNEDIDGNIEADLETFNDHSMGTQSNGMLRSNSAVDIAHGASSSAGNARRRSSSTLLASRLTNGSTQSLPRQKSRYDHVVSSYSQSRVSPHVDNSNRTRTNLRTSQSQPSSRSSSPTPRGSYLTHTTGHAAPLTPGRPRKSSTLSNPRSQGTSRETSPSRTSVKSSGYGRERRTSGSSSTTASAKPGVTGVTVVKTLKPGQDVEDLLADALRVPMRKRYESYDSDENASETSSVCSERSFSSYSKTSEDMGEILTLLQSSSYQDRKEGVISLTKLLRQNRTLTRIELKKATEIFTRMFHDPHSKVFSLFLDMLQDLITGHSRDMTDWLYVLLSRLLNKLGADILGSLQAKVQRALDATRECFPCDLQFNILTRFIIDQTQSPSLKVKLAMLNYLNSLVPCMDPSDFTNSSDTRLVVSRVITWTNEPKNTDVRKAAQSVLICLFNLNPPEFSMLLSGLPKAFQDGATKILQMHLKGGVGHEPDVLTPRNTASPQTTGQNRSRPPSRGPYGRDEADTENMNPEDIYNSFKKTTAEIQNLSFNSKLDNFDEVKKRKDFTSQDSGIQDLRNDSPDAGETKKTQAYNPSHYQEENMINGYNRSNQAEAFFAENDIAFNEGNLDQEELITEILRELSNHNERHEERKSTMLSLIKLTRENTFELWNDHFKSVLLILLETLGDDDLQVRSLALRVLREIVRNQAPRFKDYAELTMLRILDAHKDPAKDVVRAAEECAATLATFIPAPQSIRILVPIIQSAGMPINQAAIKMQTRVVEQMSAKDLEPLLPEIIPGLLKGYDDSESSVRKASVFCLVAVYMVVGEHLRNYLSDLNGSKIKLLNLYIKRAQAQKDSGKVLSPHLSDTS</sequence>
<feature type="compositionally biased region" description="Low complexity" evidence="1">
    <location>
        <begin position="472"/>
        <end position="494"/>
    </location>
</feature>
<feature type="compositionally biased region" description="Polar residues" evidence="1">
    <location>
        <begin position="573"/>
        <end position="596"/>
    </location>
</feature>
<dbReference type="GO" id="GO:0040001">
    <property type="term" value="P:establishment of mitotic spindle localization"/>
    <property type="evidence" value="ECO:0007669"/>
    <property type="project" value="TreeGrafter"/>
</dbReference>
<protein>
    <recommendedName>
        <fullName evidence="2">TOG domain-containing protein</fullName>
    </recommendedName>
</protein>
<feature type="compositionally biased region" description="Basic and acidic residues" evidence="1">
    <location>
        <begin position="997"/>
        <end position="1009"/>
    </location>
</feature>
<proteinExistence type="predicted"/>
<reference evidence="3" key="2">
    <citation type="submission" date="2020-11" db="EMBL/GenBank/DDBJ databases">
        <authorList>
            <person name="McCartney M.A."/>
            <person name="Auch B."/>
            <person name="Kono T."/>
            <person name="Mallez S."/>
            <person name="Becker A."/>
            <person name="Gohl D.M."/>
            <person name="Silverstein K.A.T."/>
            <person name="Koren S."/>
            <person name="Bechman K.B."/>
            <person name="Herman A."/>
            <person name="Abrahante J.E."/>
            <person name="Garbe J."/>
        </authorList>
    </citation>
    <scope>NUCLEOTIDE SEQUENCE</scope>
    <source>
        <strain evidence="3">Duluth1</strain>
        <tissue evidence="3">Whole animal</tissue>
    </source>
</reference>
<evidence type="ECO:0000259" key="2">
    <source>
        <dbReference type="SMART" id="SM01349"/>
    </source>
</evidence>
<feature type="domain" description="TOG" evidence="2">
    <location>
        <begin position="1034"/>
        <end position="1278"/>
    </location>
</feature>
<dbReference type="InterPro" id="IPR011989">
    <property type="entry name" value="ARM-like"/>
</dbReference>
<accession>A0A9D3YQZ5</accession>
<feature type="region of interest" description="Disordered" evidence="1">
    <location>
        <begin position="365"/>
        <end position="438"/>
    </location>
</feature>
<evidence type="ECO:0000313" key="4">
    <source>
        <dbReference type="Proteomes" id="UP000828390"/>
    </source>
</evidence>
<feature type="region of interest" description="Disordered" evidence="1">
    <location>
        <begin position="986"/>
        <end position="1017"/>
    </location>
</feature>
<dbReference type="GO" id="GO:0005876">
    <property type="term" value="C:spindle microtubule"/>
    <property type="evidence" value="ECO:0007669"/>
    <property type="project" value="TreeGrafter"/>
</dbReference>
<dbReference type="Pfam" id="PF21040">
    <property type="entry name" value="CEP104-like_TOG"/>
    <property type="match status" value="1"/>
</dbReference>
<evidence type="ECO:0000313" key="3">
    <source>
        <dbReference type="EMBL" id="KAH3705147.1"/>
    </source>
</evidence>
<comment type="caution">
    <text evidence="3">The sequence shown here is derived from an EMBL/GenBank/DDBJ whole genome shotgun (WGS) entry which is preliminary data.</text>
</comment>
<dbReference type="Proteomes" id="UP000828390">
    <property type="component" value="Unassembled WGS sequence"/>
</dbReference>
<feature type="compositionally biased region" description="Low complexity" evidence="1">
    <location>
        <begin position="607"/>
        <end position="618"/>
    </location>
</feature>
<feature type="compositionally biased region" description="Low complexity" evidence="1">
    <location>
        <begin position="371"/>
        <end position="381"/>
    </location>
</feature>
<feature type="region of interest" description="Disordered" evidence="1">
    <location>
        <begin position="472"/>
        <end position="618"/>
    </location>
</feature>